<dbReference type="InParanoid" id="A0A067QZ57"/>
<dbReference type="Proteomes" id="UP000027135">
    <property type="component" value="Unassembled WGS sequence"/>
</dbReference>
<evidence type="ECO:0000313" key="3">
    <source>
        <dbReference type="Proteomes" id="UP000027135"/>
    </source>
</evidence>
<keyword evidence="3" id="KW-1185">Reference proteome</keyword>
<accession>A0A067QZ57</accession>
<feature type="compositionally biased region" description="Basic residues" evidence="1">
    <location>
        <begin position="11"/>
        <end position="21"/>
    </location>
</feature>
<sequence length="126" mass="13826">MSAQNKNKIPMQRKKMAKKTSMKADSARHIKLIRFGTSTNADNKIRQQQSDNYQCFVLRTECIYIETACGGGVRHGNSVGTVSDYELDAGVQSPAGQKTFLLASASRLALRPSFLSNGYHGSLLRG</sequence>
<gene>
    <name evidence="2" type="ORF">L798_10242</name>
</gene>
<dbReference type="EMBL" id="KK852814">
    <property type="protein sequence ID" value="KDR15834.1"/>
    <property type="molecule type" value="Genomic_DNA"/>
</dbReference>
<dbReference type="AlphaFoldDB" id="A0A067QZ57"/>
<evidence type="ECO:0000256" key="1">
    <source>
        <dbReference type="SAM" id="MobiDB-lite"/>
    </source>
</evidence>
<reference evidence="2 3" key="1">
    <citation type="journal article" date="2014" name="Nat. Commun.">
        <title>Molecular traces of alternative social organization in a termite genome.</title>
        <authorList>
            <person name="Terrapon N."/>
            <person name="Li C."/>
            <person name="Robertson H.M."/>
            <person name="Ji L."/>
            <person name="Meng X."/>
            <person name="Booth W."/>
            <person name="Chen Z."/>
            <person name="Childers C.P."/>
            <person name="Glastad K.M."/>
            <person name="Gokhale K."/>
            <person name="Gowin J."/>
            <person name="Gronenberg W."/>
            <person name="Hermansen R.A."/>
            <person name="Hu H."/>
            <person name="Hunt B.G."/>
            <person name="Huylmans A.K."/>
            <person name="Khalil S.M."/>
            <person name="Mitchell R.D."/>
            <person name="Munoz-Torres M.C."/>
            <person name="Mustard J.A."/>
            <person name="Pan H."/>
            <person name="Reese J.T."/>
            <person name="Scharf M.E."/>
            <person name="Sun F."/>
            <person name="Vogel H."/>
            <person name="Xiao J."/>
            <person name="Yang W."/>
            <person name="Yang Z."/>
            <person name="Yang Z."/>
            <person name="Zhou J."/>
            <person name="Zhu J."/>
            <person name="Brent C.S."/>
            <person name="Elsik C.G."/>
            <person name="Goodisman M.A."/>
            <person name="Liberles D.A."/>
            <person name="Roe R.M."/>
            <person name="Vargo E.L."/>
            <person name="Vilcinskas A."/>
            <person name="Wang J."/>
            <person name="Bornberg-Bauer E."/>
            <person name="Korb J."/>
            <person name="Zhang G."/>
            <person name="Liebig J."/>
        </authorList>
    </citation>
    <scope>NUCLEOTIDE SEQUENCE [LARGE SCALE GENOMIC DNA]</scope>
    <source>
        <tissue evidence="2">Whole organism</tissue>
    </source>
</reference>
<name>A0A067QZ57_ZOONE</name>
<evidence type="ECO:0000313" key="2">
    <source>
        <dbReference type="EMBL" id="KDR15834.1"/>
    </source>
</evidence>
<protein>
    <submittedName>
        <fullName evidence="2">Uncharacterized protein</fullName>
    </submittedName>
</protein>
<feature type="region of interest" description="Disordered" evidence="1">
    <location>
        <begin position="1"/>
        <end position="25"/>
    </location>
</feature>
<organism evidence="2 3">
    <name type="scientific">Zootermopsis nevadensis</name>
    <name type="common">Dampwood termite</name>
    <dbReference type="NCBI Taxonomy" id="136037"/>
    <lineage>
        <taxon>Eukaryota</taxon>
        <taxon>Metazoa</taxon>
        <taxon>Ecdysozoa</taxon>
        <taxon>Arthropoda</taxon>
        <taxon>Hexapoda</taxon>
        <taxon>Insecta</taxon>
        <taxon>Pterygota</taxon>
        <taxon>Neoptera</taxon>
        <taxon>Polyneoptera</taxon>
        <taxon>Dictyoptera</taxon>
        <taxon>Blattodea</taxon>
        <taxon>Blattoidea</taxon>
        <taxon>Termitoidae</taxon>
        <taxon>Termopsidae</taxon>
        <taxon>Zootermopsis</taxon>
    </lineage>
</organism>
<proteinExistence type="predicted"/>